<dbReference type="Proteomes" id="UP000887579">
    <property type="component" value="Unplaced"/>
</dbReference>
<dbReference type="WBParaSite" id="ES5_v2.g13650.t1">
    <property type="protein sequence ID" value="ES5_v2.g13650.t1"/>
    <property type="gene ID" value="ES5_v2.g13650"/>
</dbReference>
<evidence type="ECO:0000313" key="1">
    <source>
        <dbReference type="Proteomes" id="UP000887579"/>
    </source>
</evidence>
<reference evidence="2" key="1">
    <citation type="submission" date="2022-11" db="UniProtKB">
        <authorList>
            <consortium name="WormBaseParasite"/>
        </authorList>
    </citation>
    <scope>IDENTIFICATION</scope>
</reference>
<accession>A0AC34F956</accession>
<sequence>MTTTTQTPVVTPFNHFGNSAGAVYSYVNTPQQSTTPPQSSAASASSSQHQSPIQQDSSDCGSSSGVGGSGMTNKHESDASSLDSDSRDSGAGLPQPQQQQLLQQQHNNNNMNGIVVPTIAQNNGILAHHHGYPSHIIQPHHIQHQQHLHQVQHQQQQRYPQHQHPSTTTTTTSAAGGVVQQQHPRHWAPTTTIPPPSLLPPPGVSNLPPPPPPPPLSIRPLYTMTVSPGNGYDSRQPPPSQSSTIITAGPTMTQSNSMGTIPGGISSPSINGSSNSGTTTNNPATSGIPTQTQIPSTNGTHDVFVHIQAGEVISLLAGSDVQQIKGPATIRMIGQSNISPNALPLRVPLGHLVQQILDEHVRYF</sequence>
<protein>
    <submittedName>
        <fullName evidence="2">Uncharacterized protein</fullName>
    </submittedName>
</protein>
<proteinExistence type="predicted"/>
<evidence type="ECO:0000313" key="2">
    <source>
        <dbReference type="WBParaSite" id="ES5_v2.g13650.t1"/>
    </source>
</evidence>
<name>A0AC34F956_9BILA</name>
<organism evidence="1 2">
    <name type="scientific">Panagrolaimus sp. ES5</name>
    <dbReference type="NCBI Taxonomy" id="591445"/>
    <lineage>
        <taxon>Eukaryota</taxon>
        <taxon>Metazoa</taxon>
        <taxon>Ecdysozoa</taxon>
        <taxon>Nematoda</taxon>
        <taxon>Chromadorea</taxon>
        <taxon>Rhabditida</taxon>
        <taxon>Tylenchina</taxon>
        <taxon>Panagrolaimomorpha</taxon>
        <taxon>Panagrolaimoidea</taxon>
        <taxon>Panagrolaimidae</taxon>
        <taxon>Panagrolaimus</taxon>
    </lineage>
</organism>